<keyword evidence="1" id="KW-0732">Signal</keyword>
<accession>A0A1G7UE68</accession>
<dbReference type="SUPFAM" id="SSF56935">
    <property type="entry name" value="Porins"/>
    <property type="match status" value="1"/>
</dbReference>
<reference evidence="2 3" key="1">
    <citation type="submission" date="2016-10" db="EMBL/GenBank/DDBJ databases">
        <authorList>
            <person name="de Groot N.N."/>
        </authorList>
    </citation>
    <scope>NUCLEOTIDE SEQUENCE [LARGE SCALE GENOMIC DNA]</scope>
    <source>
        <strain evidence="2 3">DSM 19803</strain>
    </source>
</reference>
<proteinExistence type="predicted"/>
<dbReference type="AlphaFoldDB" id="A0A1G7UE68"/>
<dbReference type="OrthoDB" id="1491239at2"/>
<name>A0A1G7UE68_9FLAO</name>
<dbReference type="STRING" id="470826.SAMN04488027_1023"/>
<dbReference type="RefSeq" id="WP_093364734.1">
    <property type="nucleotide sequence ID" value="NZ_FNCW01000002.1"/>
</dbReference>
<protein>
    <submittedName>
        <fullName evidence="2">Long-chain fatty acid transport protein</fullName>
    </submittedName>
</protein>
<evidence type="ECO:0000313" key="3">
    <source>
        <dbReference type="Proteomes" id="UP000199296"/>
    </source>
</evidence>
<feature type="chain" id="PRO_5011660844" evidence="1">
    <location>
        <begin position="22"/>
        <end position="416"/>
    </location>
</feature>
<gene>
    <name evidence="2" type="ORF">SAMN04488027_1023</name>
</gene>
<dbReference type="Proteomes" id="UP000199296">
    <property type="component" value="Unassembled WGS sequence"/>
</dbReference>
<dbReference type="Gene3D" id="2.40.160.60">
    <property type="entry name" value="Outer membrane protein transport protein (OMPP1/FadL/TodX)"/>
    <property type="match status" value="1"/>
</dbReference>
<evidence type="ECO:0000256" key="1">
    <source>
        <dbReference type="SAM" id="SignalP"/>
    </source>
</evidence>
<keyword evidence="3" id="KW-1185">Reference proteome</keyword>
<sequence length="416" mass="46333">MFTRFFLLFSILLIAASSASAQEGSLSPYSFLGIGTKAFRGTVENRSMAGLGMFSDSIHLNLKNPAAYSDLGLTAFTAGATANSVELETTTSSDNLNYFTFDYLAIGLPFDNLGVGFGIKPRSAVGYELEEITPNRISRFEGRGGLNTAYFSAGFEPLKNFRLGATANYHFGDIENKSIIFANQVQYASREINFTYIGGFSFEAGALYNLNLSEKINLNFSGRYETGSSLDVNRRRELATIQLGQNETEIVINEVELNPLDTEIELPEMYAFGLGLGQKRKWFVGLEYENYTAGDFSSLDFNFGAQVVQKEASALRLGGFFIPRYNDPVSYFKRVVYRAGIRYEESGLEYNGEDINEFGISFGLGLPAGRVFTNANLGVEYFERGTTSNNLIQENFISVFFSFSFNDKWFIKSKYN</sequence>
<feature type="signal peptide" evidence="1">
    <location>
        <begin position="1"/>
        <end position="21"/>
    </location>
</feature>
<dbReference type="EMBL" id="FNCW01000002">
    <property type="protein sequence ID" value="SDG45369.1"/>
    <property type="molecule type" value="Genomic_DNA"/>
</dbReference>
<organism evidence="2 3">
    <name type="scientific">Psychroflexus sediminis</name>
    <dbReference type="NCBI Taxonomy" id="470826"/>
    <lineage>
        <taxon>Bacteria</taxon>
        <taxon>Pseudomonadati</taxon>
        <taxon>Bacteroidota</taxon>
        <taxon>Flavobacteriia</taxon>
        <taxon>Flavobacteriales</taxon>
        <taxon>Flavobacteriaceae</taxon>
        <taxon>Psychroflexus</taxon>
    </lineage>
</organism>
<evidence type="ECO:0000313" key="2">
    <source>
        <dbReference type="EMBL" id="SDG45369.1"/>
    </source>
</evidence>